<reference evidence="2 3" key="1">
    <citation type="journal article" date="2016" name="Nat. Commun.">
        <title>Thousands of microbial genomes shed light on interconnected biogeochemical processes in an aquifer system.</title>
        <authorList>
            <person name="Anantharaman K."/>
            <person name="Brown C.T."/>
            <person name="Hug L.A."/>
            <person name="Sharon I."/>
            <person name="Castelle C.J."/>
            <person name="Probst A.J."/>
            <person name="Thomas B.C."/>
            <person name="Singh A."/>
            <person name="Wilkins M.J."/>
            <person name="Karaoz U."/>
            <person name="Brodie E.L."/>
            <person name="Williams K.H."/>
            <person name="Hubbard S.S."/>
            <person name="Banfield J.F."/>
        </authorList>
    </citation>
    <scope>NUCLEOTIDE SEQUENCE [LARGE SCALE GENOMIC DNA]</scope>
</reference>
<dbReference type="EMBL" id="MHLP01000044">
    <property type="protein sequence ID" value="OGZ11029.1"/>
    <property type="molecule type" value="Genomic_DNA"/>
</dbReference>
<dbReference type="GO" id="GO:0006974">
    <property type="term" value="P:DNA damage response"/>
    <property type="evidence" value="ECO:0007669"/>
    <property type="project" value="TreeGrafter"/>
</dbReference>
<proteinExistence type="predicted"/>
<dbReference type="AlphaFoldDB" id="A0A1G2DBN0"/>
<evidence type="ECO:0008006" key="4">
    <source>
        <dbReference type="Google" id="ProtNLM"/>
    </source>
</evidence>
<dbReference type="InterPro" id="IPR007497">
    <property type="entry name" value="SIMPL/DUF541"/>
</dbReference>
<evidence type="ECO:0000313" key="3">
    <source>
        <dbReference type="Proteomes" id="UP000178534"/>
    </source>
</evidence>
<dbReference type="Proteomes" id="UP000178534">
    <property type="component" value="Unassembled WGS sequence"/>
</dbReference>
<keyword evidence="1" id="KW-0812">Transmembrane</keyword>
<comment type="caution">
    <text evidence="2">The sequence shown here is derived from an EMBL/GenBank/DDBJ whole genome shotgun (WGS) entry which is preliminary data.</text>
</comment>
<feature type="transmembrane region" description="Helical" evidence="1">
    <location>
        <begin position="34"/>
        <end position="56"/>
    </location>
</feature>
<name>A0A1G2DBN0_9BACT</name>
<evidence type="ECO:0000256" key="1">
    <source>
        <dbReference type="SAM" id="Phobius"/>
    </source>
</evidence>
<accession>A0A1G2DBN0</accession>
<dbReference type="Pfam" id="PF04402">
    <property type="entry name" value="SIMPL"/>
    <property type="match status" value="1"/>
</dbReference>
<gene>
    <name evidence="2" type="ORF">A2942_03405</name>
</gene>
<dbReference type="PANTHER" id="PTHR34387:SF2">
    <property type="entry name" value="SLR1258 PROTEIN"/>
    <property type="match status" value="1"/>
</dbReference>
<dbReference type="InterPro" id="IPR052022">
    <property type="entry name" value="26kDa_periplasmic_antigen"/>
</dbReference>
<dbReference type="Gene3D" id="3.30.110.170">
    <property type="entry name" value="Protein of unknown function (DUF541), domain 1"/>
    <property type="match status" value="1"/>
</dbReference>
<dbReference type="PANTHER" id="PTHR34387">
    <property type="entry name" value="SLR1258 PROTEIN"/>
    <property type="match status" value="1"/>
</dbReference>
<dbReference type="STRING" id="1798665.A2942_03405"/>
<sequence>MAMENMEVEEHGCGNCGDEKGKCGGHWQKHGRSWVFIVLALAGALYLLTLAANTLAEYQYIGRDIDSQTTIAVAGDGEAYAAPDIATVSFAITQESKLSTDARKTVDDKMKKIKDFLTSSGVLEKDIKTTGYDLYPKYEYVRTPCVEPLSGVSGAGGAVTLSYPCYNDGKQVLKGYEVTQSVEVKIRNLDDAGKIVGGLSDNGATNLSGLSFLVENADAVKAQAREAAIGKAKAKAEQLAADLGVKLVRIVSFNEGGDYPIFYGRGGAMESKLMTADAPVPAELPIGENKYTSNVTIVYEIR</sequence>
<protein>
    <recommendedName>
        <fullName evidence="4">SIMPL domain-containing protein</fullName>
    </recommendedName>
</protein>
<dbReference type="Gene3D" id="3.30.70.2970">
    <property type="entry name" value="Protein of unknown function (DUF541), domain 2"/>
    <property type="match status" value="1"/>
</dbReference>
<keyword evidence="1" id="KW-0472">Membrane</keyword>
<organism evidence="2 3">
    <name type="scientific">Candidatus Lloydbacteria bacterium RIFCSPLOWO2_01_FULL_50_20</name>
    <dbReference type="NCBI Taxonomy" id="1798665"/>
    <lineage>
        <taxon>Bacteria</taxon>
        <taxon>Candidatus Lloydiibacteriota</taxon>
    </lineage>
</organism>
<evidence type="ECO:0000313" key="2">
    <source>
        <dbReference type="EMBL" id="OGZ11029.1"/>
    </source>
</evidence>
<keyword evidence="1" id="KW-1133">Transmembrane helix</keyword>